<dbReference type="InterPro" id="IPR006597">
    <property type="entry name" value="Sel1-like"/>
</dbReference>
<protein>
    <submittedName>
        <fullName evidence="4 5">Uncharacterized protein</fullName>
    </submittedName>
</protein>
<dbReference type="GeneID" id="17308652"/>
<evidence type="ECO:0000256" key="2">
    <source>
        <dbReference type="SAM" id="MobiDB-lite"/>
    </source>
</evidence>
<proteinExistence type="inferred from homology"/>
<dbReference type="PANTHER" id="PTHR11102">
    <property type="entry name" value="SEL-1-LIKE PROTEIN"/>
    <property type="match status" value="1"/>
</dbReference>
<organism evidence="4">
    <name type="scientific">Guillardia theta (strain CCMP2712)</name>
    <name type="common">Cryptophyte</name>
    <dbReference type="NCBI Taxonomy" id="905079"/>
    <lineage>
        <taxon>Eukaryota</taxon>
        <taxon>Cryptophyceae</taxon>
        <taxon>Pyrenomonadales</taxon>
        <taxon>Geminigeraceae</taxon>
        <taxon>Guillardia</taxon>
    </lineage>
</organism>
<evidence type="ECO:0000313" key="6">
    <source>
        <dbReference type="Proteomes" id="UP000011087"/>
    </source>
</evidence>
<reference evidence="6" key="2">
    <citation type="submission" date="2012-11" db="EMBL/GenBank/DDBJ databases">
        <authorList>
            <person name="Kuo A."/>
            <person name="Curtis B.A."/>
            <person name="Tanifuji G."/>
            <person name="Burki F."/>
            <person name="Gruber A."/>
            <person name="Irimia M."/>
            <person name="Maruyama S."/>
            <person name="Arias M.C."/>
            <person name="Ball S.G."/>
            <person name="Gile G.H."/>
            <person name="Hirakawa Y."/>
            <person name="Hopkins J.F."/>
            <person name="Rensing S.A."/>
            <person name="Schmutz J."/>
            <person name="Symeonidi A."/>
            <person name="Elias M."/>
            <person name="Eveleigh R.J."/>
            <person name="Herman E.K."/>
            <person name="Klute M.J."/>
            <person name="Nakayama T."/>
            <person name="Obornik M."/>
            <person name="Reyes-Prieto A."/>
            <person name="Armbrust E.V."/>
            <person name="Aves S.J."/>
            <person name="Beiko R.G."/>
            <person name="Coutinho P."/>
            <person name="Dacks J.B."/>
            <person name="Durnford D.G."/>
            <person name="Fast N.M."/>
            <person name="Green B.R."/>
            <person name="Grisdale C."/>
            <person name="Hempe F."/>
            <person name="Henrissat B."/>
            <person name="Hoppner M.P."/>
            <person name="Ishida K.-I."/>
            <person name="Kim E."/>
            <person name="Koreny L."/>
            <person name="Kroth P.G."/>
            <person name="Liu Y."/>
            <person name="Malik S.-B."/>
            <person name="Maier U.G."/>
            <person name="McRose D."/>
            <person name="Mock T."/>
            <person name="Neilson J.A."/>
            <person name="Onodera N.T."/>
            <person name="Poole A.M."/>
            <person name="Pritham E.J."/>
            <person name="Richards T.A."/>
            <person name="Rocap G."/>
            <person name="Roy S.W."/>
            <person name="Sarai C."/>
            <person name="Schaack S."/>
            <person name="Shirato S."/>
            <person name="Slamovits C.H."/>
            <person name="Spencer D.F."/>
            <person name="Suzuki S."/>
            <person name="Worden A.Z."/>
            <person name="Zauner S."/>
            <person name="Barry K."/>
            <person name="Bell C."/>
            <person name="Bharti A.K."/>
            <person name="Crow J.A."/>
            <person name="Grimwood J."/>
            <person name="Kramer R."/>
            <person name="Lindquist E."/>
            <person name="Lucas S."/>
            <person name="Salamov A."/>
            <person name="McFadden G.I."/>
            <person name="Lane C.E."/>
            <person name="Keeling P.J."/>
            <person name="Gray M.W."/>
            <person name="Grigoriev I.V."/>
            <person name="Archibald J.M."/>
        </authorList>
    </citation>
    <scope>NUCLEOTIDE SEQUENCE</scope>
    <source>
        <strain evidence="6">CCMP2712</strain>
    </source>
</reference>
<dbReference type="OrthoDB" id="272077at2759"/>
<dbReference type="PANTHER" id="PTHR11102:SF160">
    <property type="entry name" value="ERAD-ASSOCIATED E3 UBIQUITIN-PROTEIN LIGASE COMPONENT HRD3"/>
    <property type="match status" value="1"/>
</dbReference>
<dbReference type="EMBL" id="JH992974">
    <property type="protein sequence ID" value="EKX51867.1"/>
    <property type="molecule type" value="Genomic_DNA"/>
</dbReference>
<name>L1JTY3_GUITC</name>
<keyword evidence="3" id="KW-0732">Signal</keyword>
<dbReference type="Proteomes" id="UP000011087">
    <property type="component" value="Unassembled WGS sequence"/>
</dbReference>
<evidence type="ECO:0000256" key="1">
    <source>
        <dbReference type="ARBA" id="ARBA00038101"/>
    </source>
</evidence>
<evidence type="ECO:0000256" key="3">
    <source>
        <dbReference type="SAM" id="SignalP"/>
    </source>
</evidence>
<dbReference type="STRING" id="905079.L1JTY3"/>
<dbReference type="HOGENOM" id="CLU_272680_0_0_1"/>
<comment type="similarity">
    <text evidence="1">Belongs to the sel-1 family.</text>
</comment>
<dbReference type="PaxDb" id="55529-EKX51867"/>
<dbReference type="SMART" id="SM00671">
    <property type="entry name" value="SEL1"/>
    <property type="match status" value="8"/>
</dbReference>
<dbReference type="InterPro" id="IPR011990">
    <property type="entry name" value="TPR-like_helical_dom_sf"/>
</dbReference>
<feature type="signal peptide" evidence="3">
    <location>
        <begin position="1"/>
        <end position="25"/>
    </location>
</feature>
<dbReference type="AlphaFoldDB" id="L1JTY3"/>
<feature type="chain" id="PRO_5008771775" evidence="3">
    <location>
        <begin position="26"/>
        <end position="1184"/>
    </location>
</feature>
<reference evidence="5" key="3">
    <citation type="submission" date="2016-03" db="UniProtKB">
        <authorList>
            <consortium name="EnsemblProtists"/>
        </authorList>
    </citation>
    <scope>IDENTIFICATION</scope>
</reference>
<dbReference type="RefSeq" id="XP_005838847.1">
    <property type="nucleotide sequence ID" value="XM_005838790.1"/>
</dbReference>
<evidence type="ECO:0000313" key="5">
    <source>
        <dbReference type="EnsemblProtists" id="EKX51867"/>
    </source>
</evidence>
<dbReference type="SUPFAM" id="SSF81901">
    <property type="entry name" value="HCP-like"/>
    <property type="match status" value="3"/>
</dbReference>
<dbReference type="EnsemblProtists" id="EKX51867">
    <property type="protein sequence ID" value="EKX51867"/>
    <property type="gene ID" value="GUITHDRAFT_102482"/>
</dbReference>
<dbReference type="Pfam" id="PF08238">
    <property type="entry name" value="Sel1"/>
    <property type="match status" value="8"/>
</dbReference>
<reference evidence="4 6" key="1">
    <citation type="journal article" date="2012" name="Nature">
        <title>Algal genomes reveal evolutionary mosaicism and the fate of nucleomorphs.</title>
        <authorList>
            <consortium name="DOE Joint Genome Institute"/>
            <person name="Curtis B.A."/>
            <person name="Tanifuji G."/>
            <person name="Burki F."/>
            <person name="Gruber A."/>
            <person name="Irimia M."/>
            <person name="Maruyama S."/>
            <person name="Arias M.C."/>
            <person name="Ball S.G."/>
            <person name="Gile G.H."/>
            <person name="Hirakawa Y."/>
            <person name="Hopkins J.F."/>
            <person name="Kuo A."/>
            <person name="Rensing S.A."/>
            <person name="Schmutz J."/>
            <person name="Symeonidi A."/>
            <person name="Elias M."/>
            <person name="Eveleigh R.J."/>
            <person name="Herman E.K."/>
            <person name="Klute M.J."/>
            <person name="Nakayama T."/>
            <person name="Obornik M."/>
            <person name="Reyes-Prieto A."/>
            <person name="Armbrust E.V."/>
            <person name="Aves S.J."/>
            <person name="Beiko R.G."/>
            <person name="Coutinho P."/>
            <person name="Dacks J.B."/>
            <person name="Durnford D.G."/>
            <person name="Fast N.M."/>
            <person name="Green B.R."/>
            <person name="Grisdale C.J."/>
            <person name="Hempel F."/>
            <person name="Henrissat B."/>
            <person name="Hoppner M.P."/>
            <person name="Ishida K."/>
            <person name="Kim E."/>
            <person name="Koreny L."/>
            <person name="Kroth P.G."/>
            <person name="Liu Y."/>
            <person name="Malik S.B."/>
            <person name="Maier U.G."/>
            <person name="McRose D."/>
            <person name="Mock T."/>
            <person name="Neilson J.A."/>
            <person name="Onodera N.T."/>
            <person name="Poole A.M."/>
            <person name="Pritham E.J."/>
            <person name="Richards T.A."/>
            <person name="Rocap G."/>
            <person name="Roy S.W."/>
            <person name="Sarai C."/>
            <person name="Schaack S."/>
            <person name="Shirato S."/>
            <person name="Slamovits C.H."/>
            <person name="Spencer D.F."/>
            <person name="Suzuki S."/>
            <person name="Worden A.Z."/>
            <person name="Zauner S."/>
            <person name="Barry K."/>
            <person name="Bell C."/>
            <person name="Bharti A.K."/>
            <person name="Crow J.A."/>
            <person name="Grimwood J."/>
            <person name="Kramer R."/>
            <person name="Lindquist E."/>
            <person name="Lucas S."/>
            <person name="Salamov A."/>
            <person name="McFadden G.I."/>
            <person name="Lane C.E."/>
            <person name="Keeling P.J."/>
            <person name="Gray M.W."/>
            <person name="Grigoriev I.V."/>
            <person name="Archibald J.M."/>
        </authorList>
    </citation>
    <scope>NUCLEOTIDE SEQUENCE</scope>
    <source>
        <strain evidence="4 6">CCMP2712</strain>
    </source>
</reference>
<gene>
    <name evidence="4" type="ORF">GUITHDRAFT_102482</name>
</gene>
<dbReference type="KEGG" id="gtt:GUITHDRAFT_102482"/>
<dbReference type="InterPro" id="IPR050767">
    <property type="entry name" value="Sel1_AlgK"/>
</dbReference>
<accession>L1JTY3</accession>
<feature type="region of interest" description="Disordered" evidence="2">
    <location>
        <begin position="1104"/>
        <end position="1184"/>
    </location>
</feature>
<evidence type="ECO:0000313" key="4">
    <source>
        <dbReference type="EMBL" id="EKX51867.1"/>
    </source>
</evidence>
<keyword evidence="6" id="KW-1185">Reference proteome</keyword>
<sequence>MPHHLASRVAFLLFALLVHPRPCSPTLRKKFEVLRLNGGVQYYEGMRDERGRSKSNPGKLKFMNATMINEECRRWLEAEYAARRHANFERNRQECTPRSKSAPHEMQFSASSCPIPTGSDFNTNLSLFQSRIWSTGQPAISGQQLNWSEVTSKSTVRSSSSEEWLNHRLRGGKPESKSSVRKNERTFVHNMGSPLGATSPGEEGGAAAQVEAALKMLETCDSSRSDMTSREGIAQLQALSEQGNGRAAFNLAQIYERGNYGMTADASKSLELLQNSALHGYPPAMYHIGIRCLSGKGVARNETMAIGWWRKASRLGHEKSQMRLGVYLLDRGQRTTDPQGAAMVKEAVALLNTASSQGLPDAKYVLGAYLLAVSKGSSERKEALALIQAAADVGHVLSSAVMGRILLKGDPSIKSDEIKAAKYIEKAALGGDADSQYLYGCLFMDGFRREVEESTSTGSKQHDSSPVGKLVEERDPIVAFEWFKKAAESGSAEAQYKVAMRQLQKFRDSDFQRTEKAEALDLLKKAAQAGHMEAAWQMAHQLMSLARTLRVKVSRKIVAEAGQWLEEAAHGGHAKAQLLLGQSMRDGRFGFAESTNRSIATEWLKRAAEAGELEAQVEYALALVRGDGVKQDESSAREWLSLAAAAGNMRARYELAKHLLANVGERNSLYEDIANPSKKAVDLLRDCVQHGYLDAMYEVLFRAGNWMIKSNRTEAIHLYRSLLEKREDPEIAMEFATLLLENKYRDIQSHGRERAFVDEVREGLKWLRFAFSNDVEGAEKSLRDAQLQFSRFLNMQEMAGELGAGLEHLNISYPAHLGTGRLRITLVRPRNLPKCAAGQGKVPSKPKQTHVYVTLESERHATAADSEEEEEGVQEVDNFEKSWDGELGVRWTKVYHSSRFRHLKLTGGHGMREAPISTLEVQTRKVWNDTFACYLNGSKNAFHRPMSHIELALRREEAKFRKEFNAKVLISTDQVVVDHEGTTLPWSILQKVPNLNRIYEPIVAKHRDTKFLNEFQGDFDTILDFDPWTERCKNGDWKVPGRNREFYDWHGPWYEWLRKYTKGLLTRKDVPAGSLPPYMKKTEIRRQIRKLAWEKVKTIHVAREKRRLKKKLQQAQSKDTKTSSGRPRREGRRGDLSSSMEEYSQEETQPRVVRPQPSDPTSEPPKMSKLCSKSSFLQSLLRAN</sequence>
<dbReference type="Gene3D" id="1.25.40.10">
    <property type="entry name" value="Tetratricopeptide repeat domain"/>
    <property type="match status" value="3"/>
</dbReference>
<dbReference type="eggNOG" id="KOG1550">
    <property type="taxonomic scope" value="Eukaryota"/>
</dbReference>